<gene>
    <name evidence="1" type="ORF">MCOR_30286</name>
</gene>
<name>A0A6J8CIU3_MYTCO</name>
<accession>A0A6J8CIU3</accession>
<dbReference type="OrthoDB" id="5974503at2759"/>
<dbReference type="AlphaFoldDB" id="A0A6J8CIU3"/>
<evidence type="ECO:0000313" key="2">
    <source>
        <dbReference type="Proteomes" id="UP000507470"/>
    </source>
</evidence>
<protein>
    <submittedName>
        <fullName evidence="1">Uncharacterized protein</fullName>
    </submittedName>
</protein>
<organism evidence="1 2">
    <name type="scientific">Mytilus coruscus</name>
    <name type="common">Sea mussel</name>
    <dbReference type="NCBI Taxonomy" id="42192"/>
    <lineage>
        <taxon>Eukaryota</taxon>
        <taxon>Metazoa</taxon>
        <taxon>Spiralia</taxon>
        <taxon>Lophotrochozoa</taxon>
        <taxon>Mollusca</taxon>
        <taxon>Bivalvia</taxon>
        <taxon>Autobranchia</taxon>
        <taxon>Pteriomorphia</taxon>
        <taxon>Mytilida</taxon>
        <taxon>Mytiloidea</taxon>
        <taxon>Mytilidae</taxon>
        <taxon>Mytilinae</taxon>
        <taxon>Mytilus</taxon>
    </lineage>
</organism>
<evidence type="ECO:0000313" key="1">
    <source>
        <dbReference type="EMBL" id="CAC5395641.1"/>
    </source>
</evidence>
<reference evidence="1 2" key="1">
    <citation type="submission" date="2020-06" db="EMBL/GenBank/DDBJ databases">
        <authorList>
            <person name="Li R."/>
            <person name="Bekaert M."/>
        </authorList>
    </citation>
    <scope>NUCLEOTIDE SEQUENCE [LARGE SCALE GENOMIC DNA]</scope>
    <source>
        <strain evidence="2">wild</strain>
    </source>
</reference>
<sequence>MLEHARNLSNTVYEGLKRSVVWAAYYFTHLSSYYPIPQYDMPLSALHVMSHLKPLLTLTKDQENEMREWAMDFGKCVRQRFIRQQTTMYNTGTLPLNMYINRPNNTTRVAFQQTDVEMQEVVTSDSVDENYQFDQVSEYDSDSDVADEHEEMGLVLDTPACFDFMQGVISRSGRTI</sequence>
<proteinExistence type="predicted"/>
<keyword evidence="2" id="KW-1185">Reference proteome</keyword>
<dbReference type="Proteomes" id="UP000507470">
    <property type="component" value="Unassembled WGS sequence"/>
</dbReference>
<dbReference type="EMBL" id="CACVKT020005553">
    <property type="protein sequence ID" value="CAC5395641.1"/>
    <property type="molecule type" value="Genomic_DNA"/>
</dbReference>